<dbReference type="Pfam" id="PF13458">
    <property type="entry name" value="Peripla_BP_6"/>
    <property type="match status" value="1"/>
</dbReference>
<dbReference type="Gene3D" id="3.40.50.2300">
    <property type="match status" value="2"/>
</dbReference>
<dbReference type="PANTHER" id="PTHR47151:SF2">
    <property type="entry name" value="AMINO ACID BINDING PROTEIN"/>
    <property type="match status" value="1"/>
</dbReference>
<dbReference type="InterPro" id="IPR028082">
    <property type="entry name" value="Peripla_BP_I"/>
</dbReference>
<dbReference type="PANTHER" id="PTHR47151">
    <property type="entry name" value="LEU/ILE/VAL-BINDING ABC TRANSPORTER SUBUNIT"/>
    <property type="match status" value="1"/>
</dbReference>
<dbReference type="PATRIC" id="fig|1215343.11.peg.548"/>
<dbReference type="SUPFAM" id="SSF53822">
    <property type="entry name" value="Periplasmic binding protein-like I"/>
    <property type="match status" value="1"/>
</dbReference>
<name>L0EUM6_LIBCB</name>
<dbReference type="InterPro" id="IPR028081">
    <property type="entry name" value="Leu-bd"/>
</dbReference>
<dbReference type="HOGENOM" id="CLU_027128_6_0_5"/>
<evidence type="ECO:0000313" key="4">
    <source>
        <dbReference type="EMBL" id="AGA64530.1"/>
    </source>
</evidence>
<evidence type="ECO:0000256" key="1">
    <source>
        <dbReference type="ARBA" id="ARBA00010062"/>
    </source>
</evidence>
<dbReference type="AlphaFoldDB" id="L0EUM6"/>
<reference evidence="4 5" key="1">
    <citation type="journal article" date="2012" name="Stand. Genomic Sci.">
        <title>Complete genome sequence of Liberibacter crescens BT-1.</title>
        <authorList>
            <person name="Leonard M.T."/>
            <person name="Fagen J.R."/>
            <person name="Davis-Richardson A.G."/>
            <person name="Davis M.J."/>
            <person name="Triplett E.W."/>
        </authorList>
    </citation>
    <scope>NUCLEOTIDE SEQUENCE [LARGE SCALE GENOMIC DNA]</scope>
    <source>
        <strain evidence="4 5">BT-1</strain>
    </source>
</reference>
<feature type="domain" description="Leucine-binding protein" evidence="3">
    <location>
        <begin position="32"/>
        <end position="353"/>
    </location>
</feature>
<comment type="similarity">
    <text evidence="1">Belongs to the leucine-binding protein family.</text>
</comment>
<dbReference type="RefSeq" id="WP_015272957.1">
    <property type="nucleotide sequence ID" value="NC_019907.1"/>
</dbReference>
<evidence type="ECO:0000313" key="5">
    <source>
        <dbReference type="Proteomes" id="UP000010799"/>
    </source>
</evidence>
<keyword evidence="5" id="KW-1185">Reference proteome</keyword>
<keyword evidence="2" id="KW-0732">Signal</keyword>
<evidence type="ECO:0000256" key="2">
    <source>
        <dbReference type="ARBA" id="ARBA00022729"/>
    </source>
</evidence>
<organism evidence="4 5">
    <name type="scientific">Liberibacter crescens (strain BT-1)</name>
    <dbReference type="NCBI Taxonomy" id="1215343"/>
    <lineage>
        <taxon>Bacteria</taxon>
        <taxon>Pseudomonadati</taxon>
        <taxon>Pseudomonadota</taxon>
        <taxon>Alphaproteobacteria</taxon>
        <taxon>Hyphomicrobiales</taxon>
        <taxon>Rhizobiaceae</taxon>
        <taxon>Liberibacter</taxon>
    </lineage>
</organism>
<dbReference type="EMBL" id="CP003789">
    <property type="protein sequence ID" value="AGA64530.1"/>
    <property type="molecule type" value="Genomic_DNA"/>
</dbReference>
<accession>L0EUM6</accession>
<dbReference type="eggNOG" id="COG0683">
    <property type="taxonomic scope" value="Bacteria"/>
</dbReference>
<dbReference type="STRING" id="1215343.B488_05380"/>
<dbReference type="Proteomes" id="UP000010799">
    <property type="component" value="Chromosome"/>
</dbReference>
<evidence type="ECO:0000259" key="3">
    <source>
        <dbReference type="Pfam" id="PF13458"/>
    </source>
</evidence>
<gene>
    <name evidence="4" type="ordered locus">B488_05380</name>
</gene>
<proteinExistence type="inferred from homology"/>
<protein>
    <submittedName>
        <fullName evidence="4">Branched-chain amino acid ABC transporter</fullName>
    </submittedName>
</protein>
<sequence>MNKFYRLLDLFSHILLIFYIFQNDALANNQIIGVVAPKNGQYAVLGKQIFQAAQLFSKQTGNKIIEIDETCTQDNGQKIVQPLVNANAIGAIGFLCSETLEGALPEMKKAHLPVLTVSVRSRALMEDALQNDWPFFRLAPSSEDESNYAVQMIILSWKGKKIALLEDGSLQGHELVTTIGNTLINQGIKPDVIEVFKPQQDQQVALIKKLVKANITHVFLASERSDVAIIAHDAARLKTKMTFMMGDAIRNKDDKMPLPAGILSVCLPDYSASSSAKEVMKIFNKASLHPTGYSLPTWAALQILVKANENAQKIGSKTESNIAKKTFQTVLGQVTFTAGHAMQENPFRLMLWDGKNLIERD</sequence>
<dbReference type="KEGG" id="lcc:B488_05380"/>